<dbReference type="EMBL" id="JAUSUR010000003">
    <property type="protein sequence ID" value="MDQ0361132.1"/>
    <property type="molecule type" value="Genomic_DNA"/>
</dbReference>
<dbReference type="SUPFAM" id="SSF53474">
    <property type="entry name" value="alpha/beta-Hydrolases"/>
    <property type="match status" value="1"/>
</dbReference>
<dbReference type="RefSeq" id="WP_307407603.1">
    <property type="nucleotide sequence ID" value="NZ_JAUSUR010000003.1"/>
</dbReference>
<dbReference type="InterPro" id="IPR029058">
    <property type="entry name" value="AB_hydrolase_fold"/>
</dbReference>
<organism evidence="1 2">
    <name type="scientific">Breznakia pachnodae</name>
    <dbReference type="NCBI Taxonomy" id="265178"/>
    <lineage>
        <taxon>Bacteria</taxon>
        <taxon>Bacillati</taxon>
        <taxon>Bacillota</taxon>
        <taxon>Erysipelotrichia</taxon>
        <taxon>Erysipelotrichales</taxon>
        <taxon>Erysipelotrichaceae</taxon>
        <taxon>Breznakia</taxon>
    </lineage>
</organism>
<evidence type="ECO:0000313" key="1">
    <source>
        <dbReference type="EMBL" id="MDQ0361132.1"/>
    </source>
</evidence>
<sequence>MKKHTFKIDDIPAVIWGEQSENLFIAVHGDQSNKDDEVIQILAEVATSKGYQVLSFDLPAHGKRKEESKTCKVQYAVEDLEKIMCYAKQHYKEINLYGCSIGAYFSLVAYKDEDIKQTLFLSPMVEMKQLIENIMMWFDISKERLEKEQEIATPMKTLYWDYYQYVVNHPIVWKKPTSILYGENDEVSQFDYIKKFVEDSNAGLTIVENGEHYFHANEQLKIYKDWLIKTMK</sequence>
<evidence type="ECO:0000313" key="2">
    <source>
        <dbReference type="Proteomes" id="UP001230220"/>
    </source>
</evidence>
<dbReference type="Gene3D" id="3.40.50.1820">
    <property type="entry name" value="alpha/beta hydrolase"/>
    <property type="match status" value="1"/>
</dbReference>
<keyword evidence="2" id="KW-1185">Reference proteome</keyword>
<protein>
    <submittedName>
        <fullName evidence="1">Esterase/lipase</fullName>
    </submittedName>
</protein>
<accession>A0ABU0E2K8</accession>
<dbReference type="Proteomes" id="UP001230220">
    <property type="component" value="Unassembled WGS sequence"/>
</dbReference>
<reference evidence="1 2" key="1">
    <citation type="submission" date="2023-07" db="EMBL/GenBank/DDBJ databases">
        <title>Genomic Encyclopedia of Type Strains, Phase IV (KMG-IV): sequencing the most valuable type-strain genomes for metagenomic binning, comparative biology and taxonomic classification.</title>
        <authorList>
            <person name="Goeker M."/>
        </authorList>
    </citation>
    <scope>NUCLEOTIDE SEQUENCE [LARGE SCALE GENOMIC DNA]</scope>
    <source>
        <strain evidence="1 2">DSM 16784</strain>
    </source>
</reference>
<name>A0ABU0E2K8_9FIRM</name>
<comment type="caution">
    <text evidence="1">The sequence shown here is derived from an EMBL/GenBank/DDBJ whole genome shotgun (WGS) entry which is preliminary data.</text>
</comment>
<proteinExistence type="predicted"/>
<gene>
    <name evidence="1" type="ORF">J2S15_001879</name>
</gene>